<keyword evidence="5 6" id="KW-0067">ATP-binding</keyword>
<dbReference type="CDD" id="cd02027">
    <property type="entry name" value="APSK"/>
    <property type="match status" value="1"/>
</dbReference>
<dbReference type="GO" id="GO:0005524">
    <property type="term" value="F:ATP binding"/>
    <property type="evidence" value="ECO:0007669"/>
    <property type="project" value="UniProtKB-KW"/>
</dbReference>
<comment type="similarity">
    <text evidence="6">Belongs to the APS kinase family.</text>
</comment>
<feature type="domain" description="APS kinase" evidence="8">
    <location>
        <begin position="44"/>
        <end position="194"/>
    </location>
</feature>
<dbReference type="InterPro" id="IPR059117">
    <property type="entry name" value="APS_kinase_dom"/>
</dbReference>
<evidence type="ECO:0000256" key="2">
    <source>
        <dbReference type="ARBA" id="ARBA00022679"/>
    </source>
</evidence>
<comment type="function">
    <text evidence="6">Catalyzes the synthesis of activated sulfate.</text>
</comment>
<dbReference type="InterPro" id="IPR027417">
    <property type="entry name" value="P-loop_NTPase"/>
</dbReference>
<comment type="catalytic activity">
    <reaction evidence="6">
        <text>adenosine 5'-phosphosulfate + ATP = 3'-phosphoadenylyl sulfate + ADP + H(+)</text>
        <dbReference type="Rhea" id="RHEA:24152"/>
        <dbReference type="ChEBI" id="CHEBI:15378"/>
        <dbReference type="ChEBI" id="CHEBI:30616"/>
        <dbReference type="ChEBI" id="CHEBI:58243"/>
        <dbReference type="ChEBI" id="CHEBI:58339"/>
        <dbReference type="ChEBI" id="CHEBI:456216"/>
        <dbReference type="EC" id="2.7.1.25"/>
    </reaction>
</comment>
<keyword evidence="4 6" id="KW-0418">Kinase</keyword>
<dbReference type="NCBIfam" id="TIGR00455">
    <property type="entry name" value="apsK"/>
    <property type="match status" value="1"/>
</dbReference>
<accession>A0AAD5DYH7</accession>
<protein>
    <recommendedName>
        <fullName evidence="1 6">Adenylyl-sulfate kinase</fullName>
        <ecNumber evidence="1 6">2.7.1.25</ecNumber>
    </recommendedName>
</protein>
<evidence type="ECO:0000313" key="9">
    <source>
        <dbReference type="EMBL" id="KAI7845967.1"/>
    </source>
</evidence>
<dbReference type="GO" id="GO:0000103">
    <property type="term" value="P:sulfate assimilation"/>
    <property type="evidence" value="ECO:0007669"/>
    <property type="project" value="InterPro"/>
</dbReference>
<evidence type="ECO:0000256" key="1">
    <source>
        <dbReference type="ARBA" id="ARBA00012121"/>
    </source>
</evidence>
<evidence type="ECO:0000256" key="7">
    <source>
        <dbReference type="SAM" id="MobiDB-lite"/>
    </source>
</evidence>
<dbReference type="Proteomes" id="UP001205105">
    <property type="component" value="Unassembled WGS sequence"/>
</dbReference>
<dbReference type="AlphaFoldDB" id="A0AAD5DYH7"/>
<dbReference type="PANTHER" id="PTHR11055:SF1">
    <property type="entry name" value="PAPS SYNTHETASE, ISOFORM D"/>
    <property type="match status" value="1"/>
</dbReference>
<name>A0AAD5DYH7_9CHLO</name>
<evidence type="ECO:0000256" key="6">
    <source>
        <dbReference type="RuleBase" id="RU004347"/>
    </source>
</evidence>
<gene>
    <name evidence="9" type="ORF">COHA_000513</name>
</gene>
<feature type="region of interest" description="Disordered" evidence="7">
    <location>
        <begin position="223"/>
        <end position="242"/>
    </location>
</feature>
<dbReference type="SUPFAM" id="SSF52540">
    <property type="entry name" value="P-loop containing nucleoside triphosphate hydrolases"/>
    <property type="match status" value="1"/>
</dbReference>
<dbReference type="EMBL" id="JADXDR010000011">
    <property type="protein sequence ID" value="KAI7845967.1"/>
    <property type="molecule type" value="Genomic_DNA"/>
</dbReference>
<sequence>MAQQLASAATDHTAHTYDVGKATNIKFHDGMVPRETKEQLLGQKGVVLWFTGLSGSGKSTVACTLEHALAARGRMTVLLDGDNIRHGLNKNLGFSAQDREENIRRIGEVAKLFAESGVITLTSFISPYRKDRDGVRARLAPGDFLECYMRIPIELCEQRDPKGLYRAARAGKIKNFTGIDDPYEEPTAPELVVDARDAAGNMQSAEDMAAQIMQYLEERGYLGSSSSNGSGKQVSDRAAATA</sequence>
<reference evidence="9" key="1">
    <citation type="submission" date="2020-11" db="EMBL/GenBank/DDBJ databases">
        <title>Chlorella ohadii genome sequencing and assembly.</title>
        <authorList>
            <person name="Murik O."/>
            <person name="Treves H."/>
            <person name="Kedem I."/>
            <person name="Shotland Y."/>
            <person name="Kaplan A."/>
        </authorList>
    </citation>
    <scope>NUCLEOTIDE SEQUENCE</scope>
    <source>
        <strain evidence="9">1</strain>
    </source>
</reference>
<comment type="pathway">
    <text evidence="6">Sulfur metabolism; hydrogen sulfide biosynthesis; sulfite from sulfate: step 2/3.</text>
</comment>
<comment type="caution">
    <text evidence="9">The sequence shown here is derived from an EMBL/GenBank/DDBJ whole genome shotgun (WGS) entry which is preliminary data.</text>
</comment>
<keyword evidence="2 6" id="KW-0808">Transferase</keyword>
<keyword evidence="3 6" id="KW-0547">Nucleotide-binding</keyword>
<dbReference type="FunFam" id="3.40.50.300:FF:000212">
    <property type="entry name" value="Adenylyl-sulfate kinase"/>
    <property type="match status" value="1"/>
</dbReference>
<dbReference type="NCBIfam" id="NF003013">
    <property type="entry name" value="PRK03846.1"/>
    <property type="match status" value="1"/>
</dbReference>
<evidence type="ECO:0000259" key="8">
    <source>
        <dbReference type="Pfam" id="PF01583"/>
    </source>
</evidence>
<dbReference type="EC" id="2.7.1.25" evidence="1 6"/>
<dbReference type="Gene3D" id="3.40.50.300">
    <property type="entry name" value="P-loop containing nucleotide triphosphate hydrolases"/>
    <property type="match status" value="1"/>
</dbReference>
<evidence type="ECO:0000313" key="10">
    <source>
        <dbReference type="Proteomes" id="UP001205105"/>
    </source>
</evidence>
<evidence type="ECO:0000256" key="3">
    <source>
        <dbReference type="ARBA" id="ARBA00022741"/>
    </source>
</evidence>
<evidence type="ECO:0000256" key="4">
    <source>
        <dbReference type="ARBA" id="ARBA00022777"/>
    </source>
</evidence>
<keyword evidence="10" id="KW-1185">Reference proteome</keyword>
<proteinExistence type="inferred from homology"/>
<dbReference type="Pfam" id="PF01583">
    <property type="entry name" value="APS_kinase"/>
    <property type="match status" value="1"/>
</dbReference>
<dbReference type="HAMAP" id="MF_00065">
    <property type="entry name" value="Adenylyl_sulf_kinase"/>
    <property type="match status" value="1"/>
</dbReference>
<evidence type="ECO:0000256" key="5">
    <source>
        <dbReference type="ARBA" id="ARBA00022840"/>
    </source>
</evidence>
<dbReference type="PANTHER" id="PTHR11055">
    <property type="entry name" value="BIFUNCTIONAL 3'-PHOSPHOADENOSINE 5'-PHOSPHOSULFATE SYNTHASE"/>
    <property type="match status" value="1"/>
</dbReference>
<organism evidence="9 10">
    <name type="scientific">Chlorella ohadii</name>
    <dbReference type="NCBI Taxonomy" id="2649997"/>
    <lineage>
        <taxon>Eukaryota</taxon>
        <taxon>Viridiplantae</taxon>
        <taxon>Chlorophyta</taxon>
        <taxon>core chlorophytes</taxon>
        <taxon>Trebouxiophyceae</taxon>
        <taxon>Chlorellales</taxon>
        <taxon>Chlorellaceae</taxon>
        <taxon>Chlorella clade</taxon>
        <taxon>Chlorella</taxon>
    </lineage>
</organism>
<dbReference type="InterPro" id="IPR002891">
    <property type="entry name" value="APS"/>
</dbReference>
<dbReference type="GO" id="GO:0004020">
    <property type="term" value="F:adenylylsulfate kinase activity"/>
    <property type="evidence" value="ECO:0007669"/>
    <property type="project" value="UniProtKB-EC"/>
</dbReference>